<dbReference type="GO" id="GO:0043571">
    <property type="term" value="P:maintenance of CRISPR repeat elements"/>
    <property type="evidence" value="ECO:0007669"/>
    <property type="project" value="InterPro"/>
</dbReference>
<dbReference type="Pfam" id="PF09618">
    <property type="entry name" value="Cas_Csy4"/>
    <property type="match status" value="1"/>
</dbReference>
<evidence type="ECO:0000313" key="2">
    <source>
        <dbReference type="Proteomes" id="UP000278792"/>
    </source>
</evidence>
<dbReference type="NCBIfam" id="TIGR02563">
    <property type="entry name" value="cas_Csy4"/>
    <property type="match status" value="1"/>
</dbReference>
<gene>
    <name evidence="1" type="primary">cas6f</name>
    <name evidence="1" type="ORF">EGH82_20810</name>
</gene>
<dbReference type="AlphaFoldDB" id="A0A3N3DUA0"/>
<reference evidence="1 2" key="1">
    <citation type="submission" date="2018-11" db="EMBL/GenBank/DDBJ databases">
        <title>Vibrio ponticus strain CAIM 1751 pathogenic for the snapper Lutjanus guttatus.</title>
        <authorList>
            <person name="Soto-Rodriguez S."/>
            <person name="Lozano-Olvera R."/>
            <person name="Gomez-Gil B."/>
        </authorList>
    </citation>
    <scope>NUCLEOTIDE SEQUENCE [LARGE SCALE GENOMIC DNA]</scope>
    <source>
        <strain evidence="1 2">CAIM 1751</strain>
    </source>
</reference>
<sequence length="199" mass="22906">MDWYYVTIRFVANHCNNEAIAAKCIQILHGFNYRYDMRSIGVSFPNWCNETVGNKISFVSTEKLALDFLVKQRYFQEMQQLGYFDISETLLVPAGCQFACFKRCQKIDKSSSAGINRKLQRLARRAEARGEVFDHSKYSNYQLIETEHYHSLAAPSKSRCRNFRLNIQKTNNIIQNDTPSFSSYGLANSTATLQSVPII</sequence>
<name>A0A3N3DUA0_9VIBR</name>
<dbReference type="EMBL" id="RKIK01000104">
    <property type="protein sequence ID" value="ROV57939.1"/>
    <property type="molecule type" value="Genomic_DNA"/>
</dbReference>
<organism evidence="1 2">
    <name type="scientific">Vibrio ponticus</name>
    <dbReference type="NCBI Taxonomy" id="265668"/>
    <lineage>
        <taxon>Bacteria</taxon>
        <taxon>Pseudomonadati</taxon>
        <taxon>Pseudomonadota</taxon>
        <taxon>Gammaproteobacteria</taxon>
        <taxon>Vibrionales</taxon>
        <taxon>Vibrionaceae</taxon>
        <taxon>Vibrio</taxon>
    </lineage>
</organism>
<dbReference type="RefSeq" id="WP_123783515.1">
    <property type="nucleotide sequence ID" value="NZ_RKIK01000104.1"/>
</dbReference>
<accession>A0A3N3DUA0</accession>
<comment type="caution">
    <text evidence="1">The sequence shown here is derived from an EMBL/GenBank/DDBJ whole genome shotgun (WGS) entry which is preliminary data.</text>
</comment>
<proteinExistence type="predicted"/>
<dbReference type="InterPro" id="IPR013396">
    <property type="entry name" value="CRISPR-assoc_prot_Csy4"/>
</dbReference>
<dbReference type="Proteomes" id="UP000278792">
    <property type="component" value="Unassembled WGS sequence"/>
</dbReference>
<dbReference type="Gene3D" id="3.30.70.2540">
    <property type="entry name" value="CRISPR-associated endoribonuclease Cas6/Csy4"/>
    <property type="match status" value="1"/>
</dbReference>
<dbReference type="GO" id="GO:0004519">
    <property type="term" value="F:endonuclease activity"/>
    <property type="evidence" value="ECO:0007669"/>
    <property type="project" value="InterPro"/>
</dbReference>
<protein>
    <submittedName>
        <fullName evidence="1">Type I-F CRISPR-associated endoribonuclease Cas6/Csy4</fullName>
    </submittedName>
</protein>
<dbReference type="InterPro" id="IPR042564">
    <property type="entry name" value="CRISPR-Cas6/Csy4_sf"/>
</dbReference>
<evidence type="ECO:0000313" key="1">
    <source>
        <dbReference type="EMBL" id="ROV57939.1"/>
    </source>
</evidence>